<organism evidence="2 3">
    <name type="scientific">[Ruminococcus] torques</name>
    <dbReference type="NCBI Taxonomy" id="33039"/>
    <lineage>
        <taxon>Bacteria</taxon>
        <taxon>Bacillati</taxon>
        <taxon>Bacillota</taxon>
        <taxon>Clostridia</taxon>
        <taxon>Lachnospirales</taxon>
        <taxon>Lachnospiraceae</taxon>
        <taxon>Mediterraneibacter</taxon>
    </lineage>
</organism>
<evidence type="ECO:0000313" key="3">
    <source>
        <dbReference type="Proteomes" id="UP000292665"/>
    </source>
</evidence>
<dbReference type="EMBL" id="RCYR01000040">
    <property type="protein sequence ID" value="RYS76845.1"/>
    <property type="molecule type" value="Genomic_DNA"/>
</dbReference>
<protein>
    <submittedName>
        <fullName evidence="2">Uncharacterized protein</fullName>
    </submittedName>
</protein>
<proteinExistence type="predicted"/>
<feature type="region of interest" description="Disordered" evidence="1">
    <location>
        <begin position="124"/>
        <end position="146"/>
    </location>
</feature>
<dbReference type="Proteomes" id="UP000292665">
    <property type="component" value="Unassembled WGS sequence"/>
</dbReference>
<comment type="caution">
    <text evidence="2">The sequence shown here is derived from an EMBL/GenBank/DDBJ whole genome shotgun (WGS) entry which is preliminary data.</text>
</comment>
<evidence type="ECO:0000256" key="1">
    <source>
        <dbReference type="SAM" id="MobiDB-lite"/>
    </source>
</evidence>
<accession>A0A4Q5C5B0</accession>
<sequence length="146" mass="15324">MSDLWNNPDLCPSPRYMELAFGCPAEEYEAPVIDPLLETAEFTSFAIMSAEVAPGAASATVHDVAGVPYEVPADVLNGLKDAVRISDRAATTTLFTSLTIAGWAQKGDESAKASPVSLKAAAKEARESSEALADNAGHENIGQDAR</sequence>
<gene>
    <name evidence="2" type="ORF">EAI93_12870</name>
</gene>
<name>A0A4Q5C5B0_9FIRM</name>
<dbReference type="AlphaFoldDB" id="A0A4Q5C5B0"/>
<evidence type="ECO:0000313" key="2">
    <source>
        <dbReference type="EMBL" id="RYS76845.1"/>
    </source>
</evidence>
<reference evidence="2 3" key="1">
    <citation type="journal article" date="2019" name="Science, e1252229">
        <title>Invertible promoters mediate bacterial phase variation, antibiotic resistance, and host adaptation in the gut.</title>
        <authorList>
            <person name="Jiang X."/>
            <person name="Hall A.B."/>
            <person name="Arthur T.D."/>
            <person name="Plichta D.R."/>
            <person name="Covington C.T."/>
            <person name="Poyet M."/>
            <person name="Crothers J."/>
            <person name="Moses P.L."/>
            <person name="Tolonen A.C."/>
            <person name="Vlamakis H."/>
            <person name="Alm E.J."/>
            <person name="Xavier R.J."/>
        </authorList>
    </citation>
    <scope>NUCLEOTIDE SEQUENCE [LARGE SCALE GENOMIC DNA]</scope>
    <source>
        <strain evidence="3">aa_0143</strain>
    </source>
</reference>
<dbReference type="RefSeq" id="WP_129795041.1">
    <property type="nucleotide sequence ID" value="NZ_RCYR01000040.1"/>
</dbReference>